<keyword evidence="3" id="KW-1185">Reference proteome</keyword>
<dbReference type="InterPro" id="IPR036179">
    <property type="entry name" value="Ig-like_dom_sf"/>
</dbReference>
<accession>A0ABV0PLP2</accession>
<comment type="caution">
    <text evidence="2">The sequence shown here is derived from an EMBL/GenBank/DDBJ whole genome shotgun (WGS) entry which is preliminary data.</text>
</comment>
<evidence type="ECO:0008006" key="4">
    <source>
        <dbReference type="Google" id="ProtNLM"/>
    </source>
</evidence>
<gene>
    <name evidence="2" type="ORF">GOODEAATRI_007627</name>
</gene>
<dbReference type="SUPFAM" id="SSF48726">
    <property type="entry name" value="Immunoglobulin"/>
    <property type="match status" value="1"/>
</dbReference>
<name>A0ABV0PLP2_9TELE</name>
<evidence type="ECO:0000313" key="3">
    <source>
        <dbReference type="Proteomes" id="UP001476798"/>
    </source>
</evidence>
<sequence length="152" mass="16386">MFSPLVNLSRRNTKWPEPPADKTRGGRFMGWGLDTQWTGFLSSDAVEVQPSMNPAVAGSTVTLSLFPPVTFTSGNWAVRETFILTWLGEQQAVFPGYTGRASVNVTTGALTLSSLTVTDSGVYKVQSGDCLLNANVSLTVVGENMLGYIYVL</sequence>
<dbReference type="EMBL" id="JAHRIO010080354">
    <property type="protein sequence ID" value="MEQ2184409.1"/>
    <property type="molecule type" value="Genomic_DNA"/>
</dbReference>
<dbReference type="Gene3D" id="2.60.40.10">
    <property type="entry name" value="Immunoglobulins"/>
    <property type="match status" value="1"/>
</dbReference>
<evidence type="ECO:0000256" key="1">
    <source>
        <dbReference type="SAM" id="MobiDB-lite"/>
    </source>
</evidence>
<organism evidence="2 3">
    <name type="scientific">Goodea atripinnis</name>
    <dbReference type="NCBI Taxonomy" id="208336"/>
    <lineage>
        <taxon>Eukaryota</taxon>
        <taxon>Metazoa</taxon>
        <taxon>Chordata</taxon>
        <taxon>Craniata</taxon>
        <taxon>Vertebrata</taxon>
        <taxon>Euteleostomi</taxon>
        <taxon>Actinopterygii</taxon>
        <taxon>Neopterygii</taxon>
        <taxon>Teleostei</taxon>
        <taxon>Neoteleostei</taxon>
        <taxon>Acanthomorphata</taxon>
        <taxon>Ovalentaria</taxon>
        <taxon>Atherinomorphae</taxon>
        <taxon>Cyprinodontiformes</taxon>
        <taxon>Goodeidae</taxon>
        <taxon>Goodea</taxon>
    </lineage>
</organism>
<proteinExistence type="predicted"/>
<feature type="region of interest" description="Disordered" evidence="1">
    <location>
        <begin position="1"/>
        <end position="26"/>
    </location>
</feature>
<dbReference type="InterPro" id="IPR013783">
    <property type="entry name" value="Ig-like_fold"/>
</dbReference>
<dbReference type="Proteomes" id="UP001476798">
    <property type="component" value="Unassembled WGS sequence"/>
</dbReference>
<evidence type="ECO:0000313" key="2">
    <source>
        <dbReference type="EMBL" id="MEQ2184409.1"/>
    </source>
</evidence>
<reference evidence="2 3" key="1">
    <citation type="submission" date="2021-06" db="EMBL/GenBank/DDBJ databases">
        <authorList>
            <person name="Palmer J.M."/>
        </authorList>
    </citation>
    <scope>NUCLEOTIDE SEQUENCE [LARGE SCALE GENOMIC DNA]</scope>
    <source>
        <strain evidence="2 3">GA_2019</strain>
        <tissue evidence="2">Muscle</tissue>
    </source>
</reference>
<protein>
    <recommendedName>
        <fullName evidence="4">Immunoglobulin V-set domain-containing protein</fullName>
    </recommendedName>
</protein>